<evidence type="ECO:0000313" key="23">
    <source>
        <dbReference type="EMBL" id="GJN21662.1"/>
    </source>
</evidence>
<evidence type="ECO:0000256" key="19">
    <source>
        <dbReference type="SAM" id="MobiDB-lite"/>
    </source>
</evidence>
<keyword evidence="4" id="KW-1003">Cell membrane</keyword>
<comment type="caution">
    <text evidence="23">The sequence shown here is derived from an EMBL/GenBank/DDBJ whole genome shotgun (WGS) entry which is preliminary data.</text>
</comment>
<dbReference type="Pfam" id="PF08263">
    <property type="entry name" value="LRRNT_2"/>
    <property type="match status" value="1"/>
</dbReference>
<proteinExistence type="inferred from homology"/>
<evidence type="ECO:0000256" key="2">
    <source>
        <dbReference type="ARBA" id="ARBA00004479"/>
    </source>
</evidence>
<evidence type="ECO:0000256" key="9">
    <source>
        <dbReference type="ARBA" id="ARBA00022729"/>
    </source>
</evidence>
<keyword evidence="24" id="KW-1185">Reference proteome</keyword>
<keyword evidence="14 20" id="KW-1133">Transmembrane helix</keyword>
<sequence length="894" mass="97083">MQSPLHVTTLLARACLSALLLMPQLSCMTAQPTAAPGGNSSALAADELALLSFKAALSDPAGSLASWNASNRLCSTWRGVTCGSGRVVALRLDSLGLVGPVSPFLGNLSFLTTLDLGNNRLVGHIPPQLGRLIRLQLLNLSANSLNGDIPSALGMCTGLATLLLSSNRLHGGIPGEVGALKNLIYLNLESNRLSGQIPASVGNLSSIQELRLANNTLSGAIPPSLGQLPNLSSFILYYNNLSGSIPETLWNISSLTRLNVYENDLTGEIPSDVFDRIPRLRSLFLSLNRFHGRIPSSISNASNLVTFQGNHNLFSGSVPSDLGGLKNIRSLVLFFNSLEAKQPEDWNFMDALTNCSQLLTLELDANRLEGELPTSITNLSTSLEWLGFSGNKISGGIPQQIGNLVALQTLALESNNLTGSLPSSLSMIKGLQYLSLTGQVPEFLGNMSRLIQLNLSSNNFTGEVPDFGVFSNVSAISIHGNSNLCGGISELHLPHCSFESPKKKKKIPVVPIVVPVIATICILLFLYFLLTWNKKRSTDSPSVTTMTGHPQLAYWQLVRATDGFSSANLLGAGTFGSVYKGKLEDSEENTGMVAVKVLKLQIPGAVKSFVAECDAMKNIRHRNLVRIITACSSIDSKGGDFKAIVFEYMPNGSLEHWLHPRASDQLAERKLNLPQRVDILFDVAYALDYLHLHGLAPIVHCDLKPSNVLLDTNMVAHVGDFGLARILSEGCTSFQMATNSAGFRGTIGYAPPVSSDDEIDYSVEPEFYDPELDDTDERWVNRQRKGRTSDAVLSCPVCFTTLCLDCQRHEKYVNQYRAMFVRNCKVKTDQILREDKGKRINRKGRAADSSTTSTEGENKGQAYHPVCCEVCSTEVGVYDEDEVYHFFNVIPSNS</sequence>
<dbReference type="InterPro" id="IPR019370">
    <property type="entry name" value="E2F-assoc_phosphoprotein"/>
</dbReference>
<dbReference type="SMART" id="SM00369">
    <property type="entry name" value="LRR_TYP"/>
    <property type="match status" value="7"/>
</dbReference>
<dbReference type="InterPro" id="IPR055414">
    <property type="entry name" value="LRR_R13L4/SHOC2-like"/>
</dbReference>
<keyword evidence="5" id="KW-0723">Serine/threonine-protein kinase</keyword>
<reference evidence="23" key="2">
    <citation type="submission" date="2021-12" db="EMBL/GenBank/DDBJ databases">
        <title>Resequencing data analysis of finger millet.</title>
        <authorList>
            <person name="Hatakeyama M."/>
            <person name="Aluri S."/>
            <person name="Balachadran M.T."/>
            <person name="Sivarajan S.R."/>
            <person name="Poveda L."/>
            <person name="Shimizu-Inatsugi R."/>
            <person name="Schlapbach R."/>
            <person name="Sreeman S.M."/>
            <person name="Shimizu K.K."/>
        </authorList>
    </citation>
    <scope>NUCLEOTIDE SEQUENCE</scope>
</reference>
<dbReference type="InterPro" id="IPR017441">
    <property type="entry name" value="Protein_kinase_ATP_BS"/>
</dbReference>
<dbReference type="PROSITE" id="PS50011">
    <property type="entry name" value="PROTEIN_KINASE_DOM"/>
    <property type="match status" value="1"/>
</dbReference>
<evidence type="ECO:0000256" key="16">
    <source>
        <dbReference type="ARBA" id="ARBA00023170"/>
    </source>
</evidence>
<feature type="chain" id="PRO_5043394402" description="Protein kinase domain-containing protein" evidence="21">
    <location>
        <begin position="31"/>
        <end position="894"/>
    </location>
</feature>
<evidence type="ECO:0000256" key="5">
    <source>
        <dbReference type="ARBA" id="ARBA00022527"/>
    </source>
</evidence>
<feature type="binding site" evidence="18">
    <location>
        <position position="596"/>
    </location>
    <ligand>
        <name>ATP</name>
        <dbReference type="ChEBI" id="CHEBI:30616"/>
    </ligand>
</feature>
<accession>A0AAV5EFR1</accession>
<dbReference type="PROSITE" id="PS00107">
    <property type="entry name" value="PROTEIN_KINASE_ATP"/>
    <property type="match status" value="1"/>
</dbReference>
<evidence type="ECO:0000256" key="21">
    <source>
        <dbReference type="SAM" id="SignalP"/>
    </source>
</evidence>
<keyword evidence="13 18" id="KW-0067">ATP-binding</keyword>
<dbReference type="SUPFAM" id="SSF52058">
    <property type="entry name" value="L domain-like"/>
    <property type="match status" value="2"/>
</dbReference>
<keyword evidence="17" id="KW-0325">Glycoprotein</keyword>
<feature type="region of interest" description="Disordered" evidence="19">
    <location>
        <begin position="837"/>
        <end position="860"/>
    </location>
</feature>
<dbReference type="FunFam" id="3.80.10.10:FF:000383">
    <property type="entry name" value="Leucine-rich repeat receptor protein kinase EMS1"/>
    <property type="match status" value="1"/>
</dbReference>
<keyword evidence="11 18" id="KW-0547">Nucleotide-binding</keyword>
<comment type="similarity">
    <text evidence="3">Belongs to the protein kinase superfamily. Ser/Thr protein kinase family.</text>
</comment>
<dbReference type="Pfam" id="PF07714">
    <property type="entry name" value="PK_Tyr_Ser-Thr"/>
    <property type="match status" value="1"/>
</dbReference>
<evidence type="ECO:0000256" key="12">
    <source>
        <dbReference type="ARBA" id="ARBA00022777"/>
    </source>
</evidence>
<dbReference type="InterPro" id="IPR051809">
    <property type="entry name" value="Plant_receptor-like_S/T_kinase"/>
</dbReference>
<evidence type="ECO:0000256" key="20">
    <source>
        <dbReference type="SAM" id="Phobius"/>
    </source>
</evidence>
<dbReference type="FunFam" id="3.80.10.10:FF:001158">
    <property type="entry name" value="Leucine-rich repeat protein kinase family protein"/>
    <property type="match status" value="1"/>
</dbReference>
<dbReference type="Gene3D" id="3.80.10.10">
    <property type="entry name" value="Ribonuclease Inhibitor"/>
    <property type="match status" value="2"/>
</dbReference>
<keyword evidence="16" id="KW-0675">Receptor</keyword>
<dbReference type="Pfam" id="PF10238">
    <property type="entry name" value="Eapp_C"/>
    <property type="match status" value="1"/>
</dbReference>
<dbReference type="InterPro" id="IPR013210">
    <property type="entry name" value="LRR_N_plant-typ"/>
</dbReference>
<dbReference type="PROSITE" id="PS00108">
    <property type="entry name" value="PROTEIN_KINASE_ST"/>
    <property type="match status" value="1"/>
</dbReference>
<evidence type="ECO:0000256" key="10">
    <source>
        <dbReference type="ARBA" id="ARBA00022737"/>
    </source>
</evidence>
<dbReference type="Pfam" id="PF00560">
    <property type="entry name" value="LRR_1"/>
    <property type="match status" value="3"/>
</dbReference>
<dbReference type="InterPro" id="IPR001611">
    <property type="entry name" value="Leu-rich_rpt"/>
</dbReference>
<dbReference type="InterPro" id="IPR000719">
    <property type="entry name" value="Prot_kinase_dom"/>
</dbReference>
<keyword evidence="12" id="KW-0418">Kinase</keyword>
<dbReference type="GO" id="GO:0004674">
    <property type="term" value="F:protein serine/threonine kinase activity"/>
    <property type="evidence" value="ECO:0007669"/>
    <property type="project" value="UniProtKB-KW"/>
</dbReference>
<comment type="subcellular location">
    <subcellularLocation>
        <location evidence="1">Cell membrane</location>
        <topology evidence="1">Single-pass membrane protein</topology>
    </subcellularLocation>
    <subcellularLocation>
        <location evidence="2">Membrane</location>
        <topology evidence="2">Single-pass type I membrane protein</topology>
    </subcellularLocation>
</comment>
<keyword evidence="10" id="KW-0677">Repeat</keyword>
<keyword evidence="15 20" id="KW-0472">Membrane</keyword>
<dbReference type="AlphaFoldDB" id="A0AAV5EFR1"/>
<dbReference type="FunFam" id="3.30.200.20:FF:000432">
    <property type="entry name" value="LRR receptor-like serine/threonine-protein kinase EFR"/>
    <property type="match status" value="1"/>
</dbReference>
<reference evidence="23" key="1">
    <citation type="journal article" date="2018" name="DNA Res.">
        <title>Multiple hybrid de novo genome assembly of finger millet, an orphan allotetraploid crop.</title>
        <authorList>
            <person name="Hatakeyama M."/>
            <person name="Aluri S."/>
            <person name="Balachadran M.T."/>
            <person name="Sivarajan S.R."/>
            <person name="Patrignani A."/>
            <person name="Gruter S."/>
            <person name="Poveda L."/>
            <person name="Shimizu-Inatsugi R."/>
            <person name="Baeten J."/>
            <person name="Francoijs K.J."/>
            <person name="Nataraja K.N."/>
            <person name="Reddy Y.A.N."/>
            <person name="Phadnis S."/>
            <person name="Ravikumar R.L."/>
            <person name="Schlapbach R."/>
            <person name="Sreeman S.M."/>
            <person name="Shimizu K.K."/>
        </authorList>
    </citation>
    <scope>NUCLEOTIDE SEQUENCE</scope>
</reference>
<evidence type="ECO:0000256" key="14">
    <source>
        <dbReference type="ARBA" id="ARBA00022989"/>
    </source>
</evidence>
<keyword evidence="9 21" id="KW-0732">Signal</keyword>
<dbReference type="GO" id="GO:0005886">
    <property type="term" value="C:plasma membrane"/>
    <property type="evidence" value="ECO:0007669"/>
    <property type="project" value="UniProtKB-SubCell"/>
</dbReference>
<dbReference type="InterPro" id="IPR032675">
    <property type="entry name" value="LRR_dom_sf"/>
</dbReference>
<keyword evidence="7" id="KW-0808">Transferase</keyword>
<keyword evidence="6" id="KW-0433">Leucine-rich repeat</keyword>
<organism evidence="23 24">
    <name type="scientific">Eleusine coracana subsp. coracana</name>
    <dbReference type="NCBI Taxonomy" id="191504"/>
    <lineage>
        <taxon>Eukaryota</taxon>
        <taxon>Viridiplantae</taxon>
        <taxon>Streptophyta</taxon>
        <taxon>Embryophyta</taxon>
        <taxon>Tracheophyta</taxon>
        <taxon>Spermatophyta</taxon>
        <taxon>Magnoliopsida</taxon>
        <taxon>Liliopsida</taxon>
        <taxon>Poales</taxon>
        <taxon>Poaceae</taxon>
        <taxon>PACMAD clade</taxon>
        <taxon>Chloridoideae</taxon>
        <taxon>Cynodonteae</taxon>
        <taxon>Eleusininae</taxon>
        <taxon>Eleusine</taxon>
    </lineage>
</organism>
<dbReference type="FunFam" id="3.80.10.10:FF:000101">
    <property type="entry name" value="LRR receptor-like serine/threonine-protein kinase ERECTA"/>
    <property type="match status" value="1"/>
</dbReference>
<evidence type="ECO:0000256" key="11">
    <source>
        <dbReference type="ARBA" id="ARBA00022741"/>
    </source>
</evidence>
<evidence type="ECO:0000256" key="7">
    <source>
        <dbReference type="ARBA" id="ARBA00022679"/>
    </source>
</evidence>
<evidence type="ECO:0000256" key="3">
    <source>
        <dbReference type="ARBA" id="ARBA00008684"/>
    </source>
</evidence>
<feature type="transmembrane region" description="Helical" evidence="20">
    <location>
        <begin position="509"/>
        <end position="530"/>
    </location>
</feature>
<dbReference type="Pfam" id="PF23598">
    <property type="entry name" value="LRR_14"/>
    <property type="match status" value="1"/>
</dbReference>
<evidence type="ECO:0000256" key="18">
    <source>
        <dbReference type="PROSITE-ProRule" id="PRU10141"/>
    </source>
</evidence>
<dbReference type="PANTHER" id="PTHR27008:SF596">
    <property type="entry name" value="OS02G0215500 PROTEIN"/>
    <property type="match status" value="1"/>
</dbReference>
<dbReference type="SUPFAM" id="SSF56112">
    <property type="entry name" value="Protein kinase-like (PK-like)"/>
    <property type="match status" value="1"/>
</dbReference>
<evidence type="ECO:0000256" key="4">
    <source>
        <dbReference type="ARBA" id="ARBA00022475"/>
    </source>
</evidence>
<evidence type="ECO:0000256" key="8">
    <source>
        <dbReference type="ARBA" id="ARBA00022692"/>
    </source>
</evidence>
<evidence type="ECO:0000259" key="22">
    <source>
        <dbReference type="PROSITE" id="PS50011"/>
    </source>
</evidence>
<dbReference type="InterPro" id="IPR011009">
    <property type="entry name" value="Kinase-like_dom_sf"/>
</dbReference>
<evidence type="ECO:0000256" key="17">
    <source>
        <dbReference type="ARBA" id="ARBA00023180"/>
    </source>
</evidence>
<dbReference type="InterPro" id="IPR008271">
    <property type="entry name" value="Ser/Thr_kinase_AS"/>
</dbReference>
<dbReference type="Gene3D" id="1.10.510.10">
    <property type="entry name" value="Transferase(Phosphotransferase) domain 1"/>
    <property type="match status" value="1"/>
</dbReference>
<dbReference type="GO" id="GO:0005524">
    <property type="term" value="F:ATP binding"/>
    <property type="evidence" value="ECO:0007669"/>
    <property type="project" value="UniProtKB-UniRule"/>
</dbReference>
<feature type="signal peptide" evidence="21">
    <location>
        <begin position="1"/>
        <end position="30"/>
    </location>
</feature>
<keyword evidence="8 20" id="KW-0812">Transmembrane</keyword>
<evidence type="ECO:0000256" key="15">
    <source>
        <dbReference type="ARBA" id="ARBA00023136"/>
    </source>
</evidence>
<dbReference type="SMART" id="SM00220">
    <property type="entry name" value="S_TKc"/>
    <property type="match status" value="1"/>
</dbReference>
<protein>
    <recommendedName>
        <fullName evidence="22">Protein kinase domain-containing protein</fullName>
    </recommendedName>
</protein>
<evidence type="ECO:0000313" key="24">
    <source>
        <dbReference type="Proteomes" id="UP001054889"/>
    </source>
</evidence>
<dbReference type="Proteomes" id="UP001054889">
    <property type="component" value="Unassembled WGS sequence"/>
</dbReference>
<evidence type="ECO:0000256" key="6">
    <source>
        <dbReference type="ARBA" id="ARBA00022614"/>
    </source>
</evidence>
<evidence type="ECO:0000256" key="13">
    <source>
        <dbReference type="ARBA" id="ARBA00022840"/>
    </source>
</evidence>
<gene>
    <name evidence="23" type="primary">gb09162</name>
    <name evidence="23" type="ORF">PR202_gb09162</name>
</gene>
<name>A0AAV5EFR1_ELECO</name>
<dbReference type="InterPro" id="IPR003591">
    <property type="entry name" value="Leu-rich_rpt_typical-subtyp"/>
</dbReference>
<feature type="domain" description="Protein kinase" evidence="22">
    <location>
        <begin position="564"/>
        <end position="867"/>
    </location>
</feature>
<dbReference type="EMBL" id="BQKI01000075">
    <property type="protein sequence ID" value="GJN21662.1"/>
    <property type="molecule type" value="Genomic_DNA"/>
</dbReference>
<dbReference type="InterPro" id="IPR001245">
    <property type="entry name" value="Ser-Thr/Tyr_kinase_cat_dom"/>
</dbReference>
<dbReference type="PANTHER" id="PTHR27008">
    <property type="entry name" value="OS04G0122200 PROTEIN"/>
    <property type="match status" value="1"/>
</dbReference>
<evidence type="ECO:0000256" key="1">
    <source>
        <dbReference type="ARBA" id="ARBA00004162"/>
    </source>
</evidence>